<name>A0AAW4XVW2_9BURK</name>
<organism evidence="1 2">
    <name type="scientific">Comamonas koreensis</name>
    <dbReference type="NCBI Taxonomy" id="160825"/>
    <lineage>
        <taxon>Bacteria</taxon>
        <taxon>Pseudomonadati</taxon>
        <taxon>Pseudomonadota</taxon>
        <taxon>Betaproteobacteria</taxon>
        <taxon>Burkholderiales</taxon>
        <taxon>Comamonadaceae</taxon>
        <taxon>Comamonas</taxon>
    </lineage>
</organism>
<dbReference type="AlphaFoldDB" id="A0AAW4XVW2"/>
<comment type="caution">
    <text evidence="1">The sequence shown here is derived from an EMBL/GenBank/DDBJ whole genome shotgun (WGS) entry which is preliminary data.</text>
</comment>
<keyword evidence="2" id="KW-1185">Reference proteome</keyword>
<evidence type="ECO:0000313" key="2">
    <source>
        <dbReference type="Proteomes" id="UP001199260"/>
    </source>
</evidence>
<reference evidence="1 2" key="1">
    <citation type="submission" date="2021-11" db="EMBL/GenBank/DDBJ databases">
        <title>Genome sequence.</title>
        <authorList>
            <person name="Sun Q."/>
        </authorList>
    </citation>
    <scope>NUCLEOTIDE SEQUENCE [LARGE SCALE GENOMIC DNA]</scope>
    <source>
        <strain evidence="1 2">KCTC 12005</strain>
    </source>
</reference>
<gene>
    <name evidence="1" type="ORF">LPW39_10485</name>
</gene>
<dbReference type="Proteomes" id="UP001199260">
    <property type="component" value="Unassembled WGS sequence"/>
</dbReference>
<accession>A0AAW4XVW2</accession>
<sequence>MKRTALIASIPLLLLVGCGDKSPPRAVIADSPEVVHTPIPEPIKRVPVEPFDSKASSIDSSFKGHVCSDIMQALQIRKLSKDQYETSKDYAKRLQELSKQKYFDELKLGDTLAFWEPKDGTSSYDADKGVLSFTPPYLSSNFKIGDGVEMLTPNVMSSSERTYEGSNAFGVKRSVKSSHQQVCVVSFTNFKYGSNASSQPFKIKLPPQDARALHGKIRTFYLGVLAHPYLAAYSEYQKPEINNPIEKMVEGTSLLVKVQQVWIVNGDTGEVLSKRTFK</sequence>
<evidence type="ECO:0008006" key="3">
    <source>
        <dbReference type="Google" id="ProtNLM"/>
    </source>
</evidence>
<evidence type="ECO:0000313" key="1">
    <source>
        <dbReference type="EMBL" id="MCD2165562.1"/>
    </source>
</evidence>
<proteinExistence type="predicted"/>
<dbReference type="PROSITE" id="PS51257">
    <property type="entry name" value="PROKAR_LIPOPROTEIN"/>
    <property type="match status" value="1"/>
</dbReference>
<dbReference type="EMBL" id="JAJNCT010000010">
    <property type="protein sequence ID" value="MCD2165562.1"/>
    <property type="molecule type" value="Genomic_DNA"/>
</dbReference>
<protein>
    <recommendedName>
        <fullName evidence="3">Lipoprotein</fullName>
    </recommendedName>
</protein>